<evidence type="ECO:0000313" key="3">
    <source>
        <dbReference type="Proteomes" id="UP001265700"/>
    </source>
</evidence>
<organism evidence="2 3">
    <name type="scientific">Hydrogenophaga palleronii</name>
    <dbReference type="NCBI Taxonomy" id="65655"/>
    <lineage>
        <taxon>Bacteria</taxon>
        <taxon>Pseudomonadati</taxon>
        <taxon>Pseudomonadota</taxon>
        <taxon>Betaproteobacteria</taxon>
        <taxon>Burkholderiales</taxon>
        <taxon>Comamonadaceae</taxon>
        <taxon>Hydrogenophaga</taxon>
    </lineage>
</organism>
<name>A0ABU1WRS6_9BURK</name>
<comment type="caution">
    <text evidence="2">The sequence shown here is derived from an EMBL/GenBank/DDBJ whole genome shotgun (WGS) entry which is preliminary data.</text>
</comment>
<dbReference type="RefSeq" id="WP_310320348.1">
    <property type="nucleotide sequence ID" value="NZ_JAVDWU010000009.1"/>
</dbReference>
<feature type="region of interest" description="Disordered" evidence="1">
    <location>
        <begin position="1"/>
        <end position="22"/>
    </location>
</feature>
<evidence type="ECO:0000313" key="2">
    <source>
        <dbReference type="EMBL" id="MDR7152018.1"/>
    </source>
</evidence>
<dbReference type="Proteomes" id="UP001265700">
    <property type="component" value="Unassembled WGS sequence"/>
</dbReference>
<evidence type="ECO:0000256" key="1">
    <source>
        <dbReference type="SAM" id="MobiDB-lite"/>
    </source>
</evidence>
<keyword evidence="3" id="KW-1185">Reference proteome</keyword>
<protein>
    <submittedName>
        <fullName evidence="2">Uncharacterized protein</fullName>
    </submittedName>
</protein>
<sequence length="77" mass="9058">MNPRRRSNHTKNELPRIRPGEQMGEQRYQELMGSLNHFFREADQDPQIPSGIERQQAIEEINAMMARYGLTVEDICK</sequence>
<proteinExistence type="predicted"/>
<reference evidence="2 3" key="1">
    <citation type="submission" date="2023-07" db="EMBL/GenBank/DDBJ databases">
        <title>Sorghum-associated microbial communities from plants grown in Nebraska, USA.</title>
        <authorList>
            <person name="Schachtman D."/>
        </authorList>
    </citation>
    <scope>NUCLEOTIDE SEQUENCE [LARGE SCALE GENOMIC DNA]</scope>
    <source>
        <strain evidence="2 3">4249</strain>
    </source>
</reference>
<accession>A0ABU1WRS6</accession>
<gene>
    <name evidence="2" type="ORF">J2W49_003994</name>
</gene>
<dbReference type="EMBL" id="JAVDWU010000009">
    <property type="protein sequence ID" value="MDR7152018.1"/>
    <property type="molecule type" value="Genomic_DNA"/>
</dbReference>
<feature type="compositionally biased region" description="Basic and acidic residues" evidence="1">
    <location>
        <begin position="10"/>
        <end position="19"/>
    </location>
</feature>